<feature type="compositionally biased region" description="Polar residues" evidence="1">
    <location>
        <begin position="179"/>
        <end position="188"/>
    </location>
</feature>
<dbReference type="RefSeq" id="XP_031824773.1">
    <property type="nucleotide sequence ID" value="XM_031968913.1"/>
</dbReference>
<dbReference type="CTD" id="100498273"/>
<dbReference type="GeneTree" id="ENSGT00980000202328"/>
<feature type="region of interest" description="Disordered" evidence="1">
    <location>
        <begin position="376"/>
        <end position="429"/>
    </location>
</feature>
<dbReference type="RefSeq" id="XP_023359739.2">
    <property type="nucleotide sequence ID" value="XM_023503971.2"/>
</dbReference>
<dbReference type="RefSeq" id="XP_031824776.1">
    <property type="nucleotide sequence ID" value="XM_031968916.1"/>
</dbReference>
<feature type="compositionally biased region" description="Basic and acidic residues" evidence="1">
    <location>
        <begin position="379"/>
        <end position="389"/>
    </location>
</feature>
<keyword evidence="3" id="KW-1185">Reference proteome</keyword>
<dbReference type="PANTHER" id="PTHR36873">
    <property type="entry name" value="HYPOTHETICAL GENE SUPPORTED BY BC079057"/>
    <property type="match status" value="1"/>
</dbReference>
<dbReference type="InParanoid" id="A0A7N4P5H5"/>
<dbReference type="RefSeq" id="XP_031824775.1">
    <property type="nucleotide sequence ID" value="XM_031968915.1"/>
</dbReference>
<feature type="compositionally biased region" description="Basic and acidic residues" evidence="1">
    <location>
        <begin position="189"/>
        <end position="198"/>
    </location>
</feature>
<organism evidence="2 3">
    <name type="scientific">Sarcophilus harrisii</name>
    <name type="common">Tasmanian devil</name>
    <name type="synonym">Sarcophilus laniarius</name>
    <dbReference type="NCBI Taxonomy" id="9305"/>
    <lineage>
        <taxon>Eukaryota</taxon>
        <taxon>Metazoa</taxon>
        <taxon>Chordata</taxon>
        <taxon>Craniata</taxon>
        <taxon>Vertebrata</taxon>
        <taxon>Euteleostomi</taxon>
        <taxon>Mammalia</taxon>
        <taxon>Metatheria</taxon>
        <taxon>Dasyuromorphia</taxon>
        <taxon>Dasyuridae</taxon>
        <taxon>Sarcophilus</taxon>
    </lineage>
</organism>
<reference evidence="2" key="3">
    <citation type="submission" date="2025-09" db="UniProtKB">
        <authorList>
            <consortium name="Ensembl"/>
        </authorList>
    </citation>
    <scope>IDENTIFICATION</scope>
</reference>
<dbReference type="Pfam" id="PF15078">
    <property type="entry name" value="DUF4545"/>
    <property type="match status" value="1"/>
</dbReference>
<gene>
    <name evidence="2" type="primary">C4H1orf141</name>
</gene>
<protein>
    <submittedName>
        <fullName evidence="2">Uncharacterized protein</fullName>
    </submittedName>
</protein>
<feature type="compositionally biased region" description="Basic and acidic residues" evidence="1">
    <location>
        <begin position="498"/>
        <end position="518"/>
    </location>
</feature>
<evidence type="ECO:0000313" key="3">
    <source>
        <dbReference type="Proteomes" id="UP000007648"/>
    </source>
</evidence>
<dbReference type="GeneID" id="111720923"/>
<proteinExistence type="predicted"/>
<feature type="compositionally biased region" description="Basic and acidic residues" evidence="1">
    <location>
        <begin position="401"/>
        <end position="413"/>
    </location>
</feature>
<dbReference type="PANTHER" id="PTHR36873:SF1">
    <property type="entry name" value="HYPOTHETICAL GENE SUPPORTED BY BC079057"/>
    <property type="match status" value="1"/>
</dbReference>
<name>A0A7N4P5H5_SARHA</name>
<reference evidence="2 3" key="1">
    <citation type="journal article" date="2011" name="Proc. Natl. Acad. Sci. U.S.A.">
        <title>Genetic diversity and population structure of the endangered marsupial Sarcophilus harrisii (Tasmanian devil).</title>
        <authorList>
            <person name="Miller W."/>
            <person name="Hayes V.M."/>
            <person name="Ratan A."/>
            <person name="Petersen D.C."/>
            <person name="Wittekindt N.E."/>
            <person name="Miller J."/>
            <person name="Walenz B."/>
            <person name="Knight J."/>
            <person name="Qi J."/>
            <person name="Zhao F."/>
            <person name="Wang Q."/>
            <person name="Bedoya-Reina O.C."/>
            <person name="Katiyar N."/>
            <person name="Tomsho L.P."/>
            <person name="Kasson L.M."/>
            <person name="Hardie R.A."/>
            <person name="Woodbridge P."/>
            <person name="Tindall E.A."/>
            <person name="Bertelsen M.F."/>
            <person name="Dixon D."/>
            <person name="Pyecroft S."/>
            <person name="Helgen K.M."/>
            <person name="Lesk A.M."/>
            <person name="Pringle T.H."/>
            <person name="Patterson N."/>
            <person name="Zhang Y."/>
            <person name="Kreiss A."/>
            <person name="Woods G.M."/>
            <person name="Jones M.E."/>
            <person name="Schuster S.C."/>
        </authorList>
    </citation>
    <scope>NUCLEOTIDE SEQUENCE [LARGE SCALE GENOMIC DNA]</scope>
</reference>
<evidence type="ECO:0000256" key="1">
    <source>
        <dbReference type="SAM" id="MobiDB-lite"/>
    </source>
</evidence>
<dbReference type="KEGG" id="shr:111720923"/>
<feature type="region of interest" description="Disordered" evidence="1">
    <location>
        <begin position="172"/>
        <end position="204"/>
    </location>
</feature>
<dbReference type="RefSeq" id="XP_031824771.1">
    <property type="nucleotide sequence ID" value="XM_031968911.1"/>
</dbReference>
<dbReference type="Proteomes" id="UP000007648">
    <property type="component" value="Unassembled WGS sequence"/>
</dbReference>
<dbReference type="OrthoDB" id="9905507at2759"/>
<reference evidence="2" key="2">
    <citation type="submission" date="2025-08" db="UniProtKB">
        <authorList>
            <consortium name="Ensembl"/>
        </authorList>
    </citation>
    <scope>IDENTIFICATION</scope>
</reference>
<dbReference type="RefSeq" id="XP_031824772.1">
    <property type="nucleotide sequence ID" value="XM_031968912.1"/>
</dbReference>
<feature type="region of interest" description="Disordered" evidence="1">
    <location>
        <begin position="469"/>
        <end position="552"/>
    </location>
</feature>
<evidence type="ECO:0000313" key="2">
    <source>
        <dbReference type="Ensembl" id="ENSSHAP00000033345.1"/>
    </source>
</evidence>
<dbReference type="InterPro" id="IPR027847">
    <property type="entry name" value="DUF4545"/>
</dbReference>
<feature type="compositionally biased region" description="Polar residues" evidence="1">
    <location>
        <begin position="541"/>
        <end position="552"/>
    </location>
</feature>
<accession>A0A7N4P5H5</accession>
<sequence>MTERILEKLIALDEYSEKMMEMQALKCRMQNISVKKSLALPLTFEFYTGFEKPCPKIIASKLKESFQKEQPLVDGQKMDSKVASGLNVWKPKVLTSGVLPRKCLFGKANIRPYSVPGNLKYHPLVEKLHPSEIPEKWKMVKPFLNPKYKDKTETGHILSWVGVPESATLPMKEPDSGTAEFSTPYYQSSHKENEKKGQDLPGKNKFPCQKFVTISDPTDILTKDGIKVRKKPTAPKDATSLGKNRWFRDVFSPGHDVESETTHLIPLSFEDELNKPNAKIISLSQSKQDVSSPTLSTTKPIVFHDMGYIQMFFLTRNRHYLKNKEKPTSAKTNLVLKKNNEIIKSLISDPLSSAFNAKGRLLDEWQIDAATKPPMAENLVKEDSHRTDDFSSDQMPGGDFQSRKVSPESEQRSQDSAPDPSQFRYSSNARHNKYLQNFRVVRKNSRMTHLDNLLSRKPPKASPAFKTLNEARNLGNKPQTPSTFKQKEKPPGSAFESKAPEPERAQQAIKEDHVDFKGGKPLFLTSLEDSKNWGSEKAAPGSSSHPFNSTKQ</sequence>
<dbReference type="Ensembl" id="ENSSHAT00000040142.1">
    <property type="protein sequence ID" value="ENSSHAP00000033345.1"/>
    <property type="gene ID" value="ENSSHAG00000024280.1"/>
</dbReference>
<dbReference type="AlphaFoldDB" id="A0A7N4P5H5"/>